<keyword evidence="6 15" id="KW-0808">Transferase</keyword>
<dbReference type="NCBIfam" id="NF004162">
    <property type="entry name" value="PRK05627.1-5"/>
    <property type="match status" value="1"/>
</dbReference>
<evidence type="ECO:0000256" key="1">
    <source>
        <dbReference type="ARBA" id="ARBA00002121"/>
    </source>
</evidence>
<comment type="catalytic activity">
    <reaction evidence="14 15">
        <text>FMN + ATP + H(+) = FAD + diphosphate</text>
        <dbReference type="Rhea" id="RHEA:17237"/>
        <dbReference type="ChEBI" id="CHEBI:15378"/>
        <dbReference type="ChEBI" id="CHEBI:30616"/>
        <dbReference type="ChEBI" id="CHEBI:33019"/>
        <dbReference type="ChEBI" id="CHEBI:57692"/>
        <dbReference type="ChEBI" id="CHEBI:58210"/>
        <dbReference type="EC" id="2.7.7.2"/>
    </reaction>
</comment>
<dbReference type="Pfam" id="PF06574">
    <property type="entry name" value="FAD_syn"/>
    <property type="match status" value="1"/>
</dbReference>
<dbReference type="PANTHER" id="PTHR22749:SF6">
    <property type="entry name" value="RIBOFLAVIN KINASE"/>
    <property type="match status" value="1"/>
</dbReference>
<dbReference type="GO" id="GO:0006747">
    <property type="term" value="P:FAD biosynthetic process"/>
    <property type="evidence" value="ECO:0007669"/>
    <property type="project" value="UniProtKB-UniRule"/>
</dbReference>
<dbReference type="Gene3D" id="3.40.50.620">
    <property type="entry name" value="HUPs"/>
    <property type="match status" value="1"/>
</dbReference>
<dbReference type="CDD" id="cd02064">
    <property type="entry name" value="FAD_synthetase_N"/>
    <property type="match status" value="1"/>
</dbReference>
<dbReference type="PANTHER" id="PTHR22749">
    <property type="entry name" value="RIBOFLAVIN KINASE/FMN ADENYLYLTRANSFERASE"/>
    <property type="match status" value="1"/>
</dbReference>
<dbReference type="NCBIfam" id="TIGR00125">
    <property type="entry name" value="cyt_tran_rel"/>
    <property type="match status" value="1"/>
</dbReference>
<dbReference type="SUPFAM" id="SSF52374">
    <property type="entry name" value="Nucleotidylyl transferase"/>
    <property type="match status" value="1"/>
</dbReference>
<comment type="function">
    <text evidence="1">Catalyzes the phosphorylation of riboflavin to FMN followed by the adenylation of FMN to FAD.</text>
</comment>
<dbReference type="InterPro" id="IPR023465">
    <property type="entry name" value="Riboflavin_kinase_dom_sf"/>
</dbReference>
<dbReference type="InterPro" id="IPR023468">
    <property type="entry name" value="Riboflavin_kinase"/>
</dbReference>
<reference evidence="17 18" key="1">
    <citation type="submission" date="2020-07" db="EMBL/GenBank/DDBJ databases">
        <title>Genomic Encyclopedia of Type Strains, Phase IV (KMG-IV): sequencing the most valuable type-strain genomes for metagenomic binning, comparative biology and taxonomic classification.</title>
        <authorList>
            <person name="Goeker M."/>
        </authorList>
    </citation>
    <scope>NUCLEOTIDE SEQUENCE [LARGE SCALE GENOMIC DNA]</scope>
    <source>
        <strain evidence="17 18">DSM 17721</strain>
    </source>
</reference>
<dbReference type="InterPro" id="IPR015864">
    <property type="entry name" value="FAD_synthase"/>
</dbReference>
<evidence type="ECO:0000259" key="16">
    <source>
        <dbReference type="SMART" id="SM00904"/>
    </source>
</evidence>
<comment type="similarity">
    <text evidence="15">Belongs to the ribF family.</text>
</comment>
<dbReference type="GO" id="GO:0005524">
    <property type="term" value="F:ATP binding"/>
    <property type="evidence" value="ECO:0007669"/>
    <property type="project" value="UniProtKB-UniRule"/>
</dbReference>
<dbReference type="Gene3D" id="2.40.30.30">
    <property type="entry name" value="Riboflavin kinase-like"/>
    <property type="match status" value="1"/>
</dbReference>
<evidence type="ECO:0000313" key="18">
    <source>
        <dbReference type="Proteomes" id="UP000525298"/>
    </source>
</evidence>
<organism evidence="17 18">
    <name type="scientific">Desulfosalsimonas propionicica</name>
    <dbReference type="NCBI Taxonomy" id="332175"/>
    <lineage>
        <taxon>Bacteria</taxon>
        <taxon>Pseudomonadati</taxon>
        <taxon>Thermodesulfobacteriota</taxon>
        <taxon>Desulfobacteria</taxon>
        <taxon>Desulfobacterales</taxon>
        <taxon>Desulfosalsimonadaceae</taxon>
        <taxon>Desulfosalsimonas</taxon>
    </lineage>
</organism>
<keyword evidence="5 15" id="KW-0288">FMN</keyword>
<evidence type="ECO:0000313" key="17">
    <source>
        <dbReference type="EMBL" id="MBA2880674.1"/>
    </source>
</evidence>
<name>A0A7W0C7P7_9BACT</name>
<keyword evidence="9 15" id="KW-0418">Kinase</keyword>
<evidence type="ECO:0000256" key="4">
    <source>
        <dbReference type="ARBA" id="ARBA00022630"/>
    </source>
</evidence>
<evidence type="ECO:0000256" key="11">
    <source>
        <dbReference type="ARBA" id="ARBA00022840"/>
    </source>
</evidence>
<evidence type="ECO:0000256" key="2">
    <source>
        <dbReference type="ARBA" id="ARBA00004726"/>
    </source>
</evidence>
<dbReference type="Pfam" id="PF01687">
    <property type="entry name" value="Flavokinase"/>
    <property type="match status" value="1"/>
</dbReference>
<dbReference type="InterPro" id="IPR002606">
    <property type="entry name" value="Riboflavin_kinase_bac"/>
</dbReference>
<protein>
    <recommendedName>
        <fullName evidence="15">Riboflavin biosynthesis protein</fullName>
    </recommendedName>
    <domain>
        <recommendedName>
            <fullName evidence="15">Riboflavin kinase</fullName>
            <ecNumber evidence="15">2.7.1.26</ecNumber>
        </recommendedName>
        <alternativeName>
            <fullName evidence="15">Flavokinase</fullName>
        </alternativeName>
    </domain>
    <domain>
        <recommendedName>
            <fullName evidence="15">FMN adenylyltransferase</fullName>
            <ecNumber evidence="15">2.7.7.2</ecNumber>
        </recommendedName>
        <alternativeName>
            <fullName evidence="15">FAD pyrophosphorylase</fullName>
        </alternativeName>
        <alternativeName>
            <fullName evidence="15">FAD synthase</fullName>
        </alternativeName>
    </domain>
</protein>
<comment type="caution">
    <text evidence="17">The sequence shown here is derived from an EMBL/GenBank/DDBJ whole genome shotgun (WGS) entry which is preliminary data.</text>
</comment>
<keyword evidence="8 15" id="KW-0547">Nucleotide-binding</keyword>
<dbReference type="EC" id="2.7.1.26" evidence="15"/>
<dbReference type="InterPro" id="IPR004821">
    <property type="entry name" value="Cyt_trans-like"/>
</dbReference>
<evidence type="ECO:0000256" key="7">
    <source>
        <dbReference type="ARBA" id="ARBA00022695"/>
    </source>
</evidence>
<dbReference type="AlphaFoldDB" id="A0A7W0C7P7"/>
<dbReference type="EMBL" id="JACDUS010000002">
    <property type="protein sequence ID" value="MBA2880674.1"/>
    <property type="molecule type" value="Genomic_DNA"/>
</dbReference>
<evidence type="ECO:0000256" key="9">
    <source>
        <dbReference type="ARBA" id="ARBA00022777"/>
    </source>
</evidence>
<dbReference type="GO" id="GO:0008531">
    <property type="term" value="F:riboflavin kinase activity"/>
    <property type="evidence" value="ECO:0007669"/>
    <property type="project" value="UniProtKB-UniRule"/>
</dbReference>
<sequence length="313" mass="34723">MKTLYSLDEIQRPFPNAVVAIGNFDGVHLGHQAIFQRVRQKAREINGTSVAMTFDPHPVKVLGNNGSPPLITLLEQKIELIEALGVDVFLCVPFDQSFAAVSAHAFLKNILIDKIGMKALVIGKDYTFGKNRKGNVAFLRQHADEYGFEVIVPDWVPVSAGGHERVSSTRVRRIIEAGRVADAKALLGRYYQIRGQVVTGRNRGGPLLGIPTANIKLADELCPKTGVYAVMVQTPEGRFKGVANIGYSPTFDDHLFTVEVHLLDFNKDLYGTKIRVDFIQRIRGEKKFNNFDELKAQIRKDIEDAAQLLPDAA</sequence>
<evidence type="ECO:0000256" key="10">
    <source>
        <dbReference type="ARBA" id="ARBA00022827"/>
    </source>
</evidence>
<dbReference type="NCBIfam" id="TIGR00083">
    <property type="entry name" value="ribF"/>
    <property type="match status" value="1"/>
</dbReference>
<dbReference type="InterPro" id="IPR014729">
    <property type="entry name" value="Rossmann-like_a/b/a_fold"/>
</dbReference>
<dbReference type="InterPro" id="IPR015865">
    <property type="entry name" value="Riboflavin_kinase_bac/euk"/>
</dbReference>
<dbReference type="SMART" id="SM00904">
    <property type="entry name" value="Flavokinase"/>
    <property type="match status" value="1"/>
</dbReference>
<dbReference type="UniPathway" id="UPA00276">
    <property type="reaction ID" value="UER00406"/>
</dbReference>
<dbReference type="GO" id="GO:0003919">
    <property type="term" value="F:FMN adenylyltransferase activity"/>
    <property type="evidence" value="ECO:0007669"/>
    <property type="project" value="UniProtKB-UniRule"/>
</dbReference>
<comment type="catalytic activity">
    <reaction evidence="13 15">
        <text>riboflavin + ATP = FMN + ADP + H(+)</text>
        <dbReference type="Rhea" id="RHEA:14357"/>
        <dbReference type="ChEBI" id="CHEBI:15378"/>
        <dbReference type="ChEBI" id="CHEBI:30616"/>
        <dbReference type="ChEBI" id="CHEBI:57986"/>
        <dbReference type="ChEBI" id="CHEBI:58210"/>
        <dbReference type="ChEBI" id="CHEBI:456216"/>
        <dbReference type="EC" id="2.7.1.26"/>
    </reaction>
</comment>
<evidence type="ECO:0000256" key="5">
    <source>
        <dbReference type="ARBA" id="ARBA00022643"/>
    </source>
</evidence>
<comment type="pathway">
    <text evidence="2 15">Cofactor biosynthesis; FAD biosynthesis; FAD from FMN: step 1/1.</text>
</comment>
<dbReference type="UniPathway" id="UPA00277">
    <property type="reaction ID" value="UER00407"/>
</dbReference>
<dbReference type="RefSeq" id="WP_181550335.1">
    <property type="nucleotide sequence ID" value="NZ_JACDUS010000002.1"/>
</dbReference>
<dbReference type="NCBIfam" id="NF004160">
    <property type="entry name" value="PRK05627.1-3"/>
    <property type="match status" value="1"/>
</dbReference>
<keyword evidence="10 15" id="KW-0274">FAD</keyword>
<feature type="domain" description="Riboflavin kinase" evidence="16">
    <location>
        <begin position="186"/>
        <end position="310"/>
    </location>
</feature>
<dbReference type="EC" id="2.7.7.2" evidence="15"/>
<keyword evidence="7 15" id="KW-0548">Nucleotidyltransferase</keyword>
<accession>A0A7W0C7P7</accession>
<dbReference type="GO" id="GO:0009398">
    <property type="term" value="P:FMN biosynthetic process"/>
    <property type="evidence" value="ECO:0007669"/>
    <property type="project" value="UniProtKB-UniRule"/>
</dbReference>
<evidence type="ECO:0000256" key="14">
    <source>
        <dbReference type="ARBA" id="ARBA00049494"/>
    </source>
</evidence>
<gene>
    <name evidence="17" type="ORF">HNR65_000992</name>
</gene>
<evidence type="ECO:0000256" key="8">
    <source>
        <dbReference type="ARBA" id="ARBA00022741"/>
    </source>
</evidence>
<dbReference type="GO" id="GO:0009231">
    <property type="term" value="P:riboflavin biosynthetic process"/>
    <property type="evidence" value="ECO:0007669"/>
    <property type="project" value="InterPro"/>
</dbReference>
<evidence type="ECO:0000256" key="12">
    <source>
        <dbReference type="ARBA" id="ARBA00023268"/>
    </source>
</evidence>
<comment type="pathway">
    <text evidence="3 15">Cofactor biosynthesis; FMN biosynthesis; FMN from riboflavin (ATP route): step 1/1.</text>
</comment>
<dbReference type="FunFam" id="3.40.50.620:FF:000021">
    <property type="entry name" value="Riboflavin biosynthesis protein"/>
    <property type="match status" value="1"/>
</dbReference>
<evidence type="ECO:0000256" key="3">
    <source>
        <dbReference type="ARBA" id="ARBA00005201"/>
    </source>
</evidence>
<proteinExistence type="inferred from homology"/>
<keyword evidence="11 15" id="KW-0067">ATP-binding</keyword>
<evidence type="ECO:0000256" key="13">
    <source>
        <dbReference type="ARBA" id="ARBA00047880"/>
    </source>
</evidence>
<dbReference type="SUPFAM" id="SSF82114">
    <property type="entry name" value="Riboflavin kinase-like"/>
    <property type="match status" value="1"/>
</dbReference>
<dbReference type="FunFam" id="2.40.30.30:FF:000003">
    <property type="entry name" value="Riboflavin biosynthesis protein"/>
    <property type="match status" value="1"/>
</dbReference>
<dbReference type="PIRSF" id="PIRSF004491">
    <property type="entry name" value="FAD_Synth"/>
    <property type="match status" value="1"/>
</dbReference>
<keyword evidence="4 15" id="KW-0285">Flavoprotein</keyword>
<dbReference type="Proteomes" id="UP000525298">
    <property type="component" value="Unassembled WGS sequence"/>
</dbReference>
<evidence type="ECO:0000256" key="6">
    <source>
        <dbReference type="ARBA" id="ARBA00022679"/>
    </source>
</evidence>
<keyword evidence="18" id="KW-1185">Reference proteome</keyword>
<evidence type="ECO:0000256" key="15">
    <source>
        <dbReference type="PIRNR" id="PIRNR004491"/>
    </source>
</evidence>
<keyword evidence="12" id="KW-0511">Multifunctional enzyme</keyword>